<feature type="domain" description="Histidine kinase/HSP90-like ATPase" evidence="11">
    <location>
        <begin position="282"/>
        <end position="375"/>
    </location>
</feature>
<dbReference type="RefSeq" id="WP_343925987.1">
    <property type="nucleotide sequence ID" value="NZ_BAAAIR010000048.1"/>
</dbReference>
<dbReference type="Pfam" id="PF07730">
    <property type="entry name" value="HisKA_3"/>
    <property type="match status" value="1"/>
</dbReference>
<dbReference type="InterPro" id="IPR011712">
    <property type="entry name" value="Sig_transdc_His_kin_sub3_dim/P"/>
</dbReference>
<keyword evidence="9" id="KW-0175">Coiled coil</keyword>
<keyword evidence="10" id="KW-0472">Membrane</keyword>
<evidence type="ECO:0000256" key="1">
    <source>
        <dbReference type="ARBA" id="ARBA00000085"/>
    </source>
</evidence>
<feature type="transmembrane region" description="Helical" evidence="10">
    <location>
        <begin position="21"/>
        <end position="42"/>
    </location>
</feature>
<evidence type="ECO:0000256" key="5">
    <source>
        <dbReference type="ARBA" id="ARBA00022741"/>
    </source>
</evidence>
<dbReference type="EMBL" id="JBHSLN010000018">
    <property type="protein sequence ID" value="MFC5296933.1"/>
    <property type="molecule type" value="Genomic_DNA"/>
</dbReference>
<name>A0ABW0FCQ2_9MICO</name>
<feature type="transmembrane region" description="Helical" evidence="10">
    <location>
        <begin position="92"/>
        <end position="113"/>
    </location>
</feature>
<feature type="coiled-coil region" evidence="9">
    <location>
        <begin position="139"/>
        <end position="166"/>
    </location>
</feature>
<comment type="catalytic activity">
    <reaction evidence="1">
        <text>ATP + protein L-histidine = ADP + protein N-phospho-L-histidine.</text>
        <dbReference type="EC" id="2.7.13.3"/>
    </reaction>
</comment>
<reference evidence="14" key="1">
    <citation type="journal article" date="2019" name="Int. J. Syst. Evol. Microbiol.">
        <title>The Global Catalogue of Microorganisms (GCM) 10K type strain sequencing project: providing services to taxonomists for standard genome sequencing and annotation.</title>
        <authorList>
            <consortium name="The Broad Institute Genomics Platform"/>
            <consortium name="The Broad Institute Genome Sequencing Center for Infectious Disease"/>
            <person name="Wu L."/>
            <person name="Ma J."/>
        </authorList>
    </citation>
    <scope>NUCLEOTIDE SEQUENCE [LARGE SCALE GENOMIC DNA]</scope>
    <source>
        <strain evidence="14">CGMCC 1.16455</strain>
    </source>
</reference>
<dbReference type="PANTHER" id="PTHR24421:SF10">
    <property type="entry name" value="NITRATE_NITRITE SENSOR PROTEIN NARQ"/>
    <property type="match status" value="1"/>
</dbReference>
<evidence type="ECO:0000256" key="2">
    <source>
        <dbReference type="ARBA" id="ARBA00012438"/>
    </source>
</evidence>
<keyword evidence="3" id="KW-0597">Phosphoprotein</keyword>
<comment type="caution">
    <text evidence="13">The sequence shown here is derived from an EMBL/GenBank/DDBJ whole genome shotgun (WGS) entry which is preliminary data.</text>
</comment>
<dbReference type="PANTHER" id="PTHR24421">
    <property type="entry name" value="NITRATE/NITRITE SENSOR PROTEIN NARX-RELATED"/>
    <property type="match status" value="1"/>
</dbReference>
<evidence type="ECO:0000256" key="3">
    <source>
        <dbReference type="ARBA" id="ARBA00022553"/>
    </source>
</evidence>
<evidence type="ECO:0000259" key="11">
    <source>
        <dbReference type="Pfam" id="PF02518"/>
    </source>
</evidence>
<evidence type="ECO:0000256" key="8">
    <source>
        <dbReference type="ARBA" id="ARBA00023012"/>
    </source>
</evidence>
<keyword evidence="5" id="KW-0547">Nucleotide-binding</keyword>
<feature type="domain" description="Signal transduction histidine kinase subgroup 3 dimerisation and phosphoacceptor" evidence="12">
    <location>
        <begin position="171"/>
        <end position="236"/>
    </location>
</feature>
<keyword evidence="10" id="KW-0812">Transmembrane</keyword>
<dbReference type="SUPFAM" id="SSF55874">
    <property type="entry name" value="ATPase domain of HSP90 chaperone/DNA topoisomerase II/histidine kinase"/>
    <property type="match status" value="1"/>
</dbReference>
<accession>A0ABW0FCQ2</accession>
<evidence type="ECO:0000256" key="6">
    <source>
        <dbReference type="ARBA" id="ARBA00022777"/>
    </source>
</evidence>
<feature type="transmembrane region" description="Helical" evidence="10">
    <location>
        <begin position="54"/>
        <end position="80"/>
    </location>
</feature>
<proteinExistence type="predicted"/>
<evidence type="ECO:0000259" key="12">
    <source>
        <dbReference type="Pfam" id="PF07730"/>
    </source>
</evidence>
<evidence type="ECO:0000256" key="7">
    <source>
        <dbReference type="ARBA" id="ARBA00022840"/>
    </source>
</evidence>
<evidence type="ECO:0000313" key="13">
    <source>
        <dbReference type="EMBL" id="MFC5296933.1"/>
    </source>
</evidence>
<dbReference type="Gene3D" id="3.30.565.10">
    <property type="entry name" value="Histidine kinase-like ATPase, C-terminal domain"/>
    <property type="match status" value="1"/>
</dbReference>
<keyword evidence="10" id="KW-1133">Transmembrane helix</keyword>
<dbReference type="Gene3D" id="1.20.5.1930">
    <property type="match status" value="1"/>
</dbReference>
<evidence type="ECO:0000256" key="9">
    <source>
        <dbReference type="SAM" id="Coils"/>
    </source>
</evidence>
<dbReference type="Proteomes" id="UP001595937">
    <property type="component" value="Unassembled WGS sequence"/>
</dbReference>
<keyword evidence="6 13" id="KW-0418">Kinase</keyword>
<gene>
    <name evidence="13" type="ORF">ACFPK8_05370</name>
</gene>
<feature type="transmembrane region" description="Helical" evidence="10">
    <location>
        <begin position="119"/>
        <end position="139"/>
    </location>
</feature>
<dbReference type="GeneID" id="303298876"/>
<evidence type="ECO:0000313" key="14">
    <source>
        <dbReference type="Proteomes" id="UP001595937"/>
    </source>
</evidence>
<dbReference type="Pfam" id="PF02518">
    <property type="entry name" value="HATPase_c"/>
    <property type="match status" value="1"/>
</dbReference>
<dbReference type="GO" id="GO:0016301">
    <property type="term" value="F:kinase activity"/>
    <property type="evidence" value="ECO:0007669"/>
    <property type="project" value="UniProtKB-KW"/>
</dbReference>
<sequence>MAVLFLYDAMNLGVQHVGLEVISQAGLIFALVLSAWMCVAYVCRRQSPWRFAIGIYAAAWGYVVLGVGLSPAPIVVMALMMYHLAGSKGWKAACVATTLATVWVVAAAQPLLVMGYIRIGEVGVLVMAGCLISVTGLLARARHERMRALEERTDQLKRERDTREAIAAAEERARIAREIHDIVSHSLGTMVVMADGAAQTVASSPEQAGHAMERVRDTGRDAMGEMRRMLDVLRDDSSASRTPQPGLGRLDRLVDETRQTGLRVDLHIEGEPVALPAGLDLAAFRIVQESLTNARKHGDPLLSVVTVTLSYAPTELSLRIVDDGSPAATGSAAEVPWTTGHGLVGMRERASAYGGSLEAGPGPGGGFEVRAFLPIGEER</sequence>
<protein>
    <recommendedName>
        <fullName evidence="2">histidine kinase</fullName>
        <ecNumber evidence="2">2.7.13.3</ecNumber>
    </recommendedName>
</protein>
<dbReference type="EC" id="2.7.13.3" evidence="2"/>
<dbReference type="InterPro" id="IPR003594">
    <property type="entry name" value="HATPase_dom"/>
</dbReference>
<keyword evidence="4" id="KW-0808">Transferase</keyword>
<keyword evidence="7" id="KW-0067">ATP-binding</keyword>
<dbReference type="InterPro" id="IPR036890">
    <property type="entry name" value="HATPase_C_sf"/>
</dbReference>
<dbReference type="CDD" id="cd16917">
    <property type="entry name" value="HATPase_UhpB-NarQ-NarX-like"/>
    <property type="match status" value="1"/>
</dbReference>
<evidence type="ECO:0000256" key="4">
    <source>
        <dbReference type="ARBA" id="ARBA00022679"/>
    </source>
</evidence>
<evidence type="ECO:0000256" key="10">
    <source>
        <dbReference type="SAM" id="Phobius"/>
    </source>
</evidence>
<dbReference type="InterPro" id="IPR050482">
    <property type="entry name" value="Sensor_HK_TwoCompSys"/>
</dbReference>
<keyword evidence="8" id="KW-0902">Two-component regulatory system</keyword>
<organism evidence="13 14">
    <name type="scientific">Brachybacterium tyrofermentans</name>
    <dbReference type="NCBI Taxonomy" id="47848"/>
    <lineage>
        <taxon>Bacteria</taxon>
        <taxon>Bacillati</taxon>
        <taxon>Actinomycetota</taxon>
        <taxon>Actinomycetes</taxon>
        <taxon>Micrococcales</taxon>
        <taxon>Dermabacteraceae</taxon>
        <taxon>Brachybacterium</taxon>
    </lineage>
</organism>
<keyword evidence="14" id="KW-1185">Reference proteome</keyword>